<dbReference type="Proteomes" id="UP000247498">
    <property type="component" value="Unassembled WGS sequence"/>
</dbReference>
<evidence type="ECO:0000313" key="5">
    <source>
        <dbReference type="Proteomes" id="UP000247498"/>
    </source>
</evidence>
<keyword evidence="5" id="KW-1185">Reference proteome</keyword>
<dbReference type="OrthoDB" id="6424451at2759"/>
<dbReference type="EMBL" id="BDRX01000061">
    <property type="protein sequence ID" value="GBF95219.1"/>
    <property type="molecule type" value="Genomic_DNA"/>
</dbReference>
<dbReference type="InParanoid" id="A0A2V0P6L9"/>
<dbReference type="SUPFAM" id="SSF55136">
    <property type="entry name" value="Probable bacterial effector-binding domain"/>
    <property type="match status" value="1"/>
</dbReference>
<evidence type="ECO:0000256" key="2">
    <source>
        <dbReference type="SAM" id="MobiDB-lite"/>
    </source>
</evidence>
<dbReference type="FunFam" id="3.20.80.10:FF:000002">
    <property type="entry name" value="Heme-binding protein 2"/>
    <property type="match status" value="1"/>
</dbReference>
<dbReference type="PANTHER" id="PTHR11220">
    <property type="entry name" value="HEME-BINDING PROTEIN-RELATED"/>
    <property type="match status" value="1"/>
</dbReference>
<keyword evidence="3" id="KW-0732">Signal</keyword>
<dbReference type="InterPro" id="IPR011256">
    <property type="entry name" value="Reg_factor_effector_dom_sf"/>
</dbReference>
<feature type="chain" id="PRO_5016054593" description="Heme-binding protein" evidence="3">
    <location>
        <begin position="25"/>
        <end position="250"/>
    </location>
</feature>
<dbReference type="InterPro" id="IPR006917">
    <property type="entry name" value="SOUL_heme-bd"/>
</dbReference>
<accession>A0A2V0P6L9</accession>
<dbReference type="PANTHER" id="PTHR11220:SF1">
    <property type="entry name" value="HEME-BINDING PROTEIN 2"/>
    <property type="match status" value="1"/>
</dbReference>
<dbReference type="Pfam" id="PF04832">
    <property type="entry name" value="SOUL"/>
    <property type="match status" value="1"/>
</dbReference>
<sequence>MRALRAALGCLVVLAVCTVRMADAARAAPPADAAAAAADDSAAAVPWFCHDLDCPRFSIKKNLTDLGIELRRYPAAKWASTKIEGSSYDKAVATGFWRLFKYISGNNADGAKVEMAAPVTVKVLAGQGPACKDTFTVSFFVPFAHQSNPPKPSDESVFIESRPAADVYVASFGGWARGSTYLDHAADTAKALEGEGIETAGGFFWTAGYDSPFRLTSRHNEVWIPAAAPSDAAAESEPPAAADAPAVAAS</sequence>
<evidence type="ECO:0008006" key="6">
    <source>
        <dbReference type="Google" id="ProtNLM"/>
    </source>
</evidence>
<comment type="similarity">
    <text evidence="1">Belongs to the HEBP family.</text>
</comment>
<feature type="signal peptide" evidence="3">
    <location>
        <begin position="1"/>
        <end position="24"/>
    </location>
</feature>
<reference evidence="4 5" key="1">
    <citation type="journal article" date="2018" name="Sci. Rep.">
        <title>Raphidocelis subcapitata (=Pseudokirchneriella subcapitata) provides an insight into genome evolution and environmental adaptations in the Sphaeropleales.</title>
        <authorList>
            <person name="Suzuki S."/>
            <person name="Yamaguchi H."/>
            <person name="Nakajima N."/>
            <person name="Kawachi M."/>
        </authorList>
    </citation>
    <scope>NUCLEOTIDE SEQUENCE [LARGE SCALE GENOMIC DNA]</scope>
    <source>
        <strain evidence="4 5">NIES-35</strain>
    </source>
</reference>
<evidence type="ECO:0000256" key="1">
    <source>
        <dbReference type="ARBA" id="ARBA00009817"/>
    </source>
</evidence>
<evidence type="ECO:0000256" key="3">
    <source>
        <dbReference type="SAM" id="SignalP"/>
    </source>
</evidence>
<protein>
    <recommendedName>
        <fullName evidence="6">Heme-binding protein</fullName>
    </recommendedName>
</protein>
<gene>
    <name evidence="4" type="ORF">Rsub_07934</name>
</gene>
<dbReference type="FunCoup" id="A0A2V0P6L9">
    <property type="interactions" value="87"/>
</dbReference>
<dbReference type="AlphaFoldDB" id="A0A2V0P6L9"/>
<feature type="region of interest" description="Disordered" evidence="2">
    <location>
        <begin position="229"/>
        <end position="250"/>
    </location>
</feature>
<comment type="caution">
    <text evidence="4">The sequence shown here is derived from an EMBL/GenBank/DDBJ whole genome shotgun (WGS) entry which is preliminary data.</text>
</comment>
<evidence type="ECO:0000313" key="4">
    <source>
        <dbReference type="EMBL" id="GBF95219.1"/>
    </source>
</evidence>
<organism evidence="4 5">
    <name type="scientific">Raphidocelis subcapitata</name>
    <dbReference type="NCBI Taxonomy" id="307507"/>
    <lineage>
        <taxon>Eukaryota</taxon>
        <taxon>Viridiplantae</taxon>
        <taxon>Chlorophyta</taxon>
        <taxon>core chlorophytes</taxon>
        <taxon>Chlorophyceae</taxon>
        <taxon>CS clade</taxon>
        <taxon>Sphaeropleales</taxon>
        <taxon>Selenastraceae</taxon>
        <taxon>Raphidocelis</taxon>
    </lineage>
</organism>
<proteinExistence type="inferred from homology"/>
<dbReference type="Gene3D" id="3.20.80.10">
    <property type="entry name" value="Regulatory factor, effector binding domain"/>
    <property type="match status" value="1"/>
</dbReference>
<name>A0A2V0P6L9_9CHLO</name>